<dbReference type="Gene3D" id="3.30.560.10">
    <property type="entry name" value="Glucose Oxidase, domain 3"/>
    <property type="match status" value="2"/>
</dbReference>
<comment type="cofactor">
    <cofactor evidence="1">
        <name>FAD</name>
        <dbReference type="ChEBI" id="CHEBI:57692"/>
    </cofactor>
</comment>
<evidence type="ECO:0000256" key="6">
    <source>
        <dbReference type="ARBA" id="ARBA00022827"/>
    </source>
</evidence>
<organism evidence="9 10">
    <name type="scientific">Penicillium subrubescens</name>
    <dbReference type="NCBI Taxonomy" id="1316194"/>
    <lineage>
        <taxon>Eukaryota</taxon>
        <taxon>Fungi</taxon>
        <taxon>Dikarya</taxon>
        <taxon>Ascomycota</taxon>
        <taxon>Pezizomycotina</taxon>
        <taxon>Eurotiomycetes</taxon>
        <taxon>Eurotiomycetidae</taxon>
        <taxon>Eurotiales</taxon>
        <taxon>Aspergillaceae</taxon>
        <taxon>Penicillium</taxon>
    </lineage>
</organism>
<dbReference type="Pfam" id="PF05199">
    <property type="entry name" value="GMC_oxred_C"/>
    <property type="match status" value="1"/>
</dbReference>
<dbReference type="PANTHER" id="PTHR11552">
    <property type="entry name" value="GLUCOSE-METHANOL-CHOLINE GMC OXIDOREDUCTASE"/>
    <property type="match status" value="1"/>
</dbReference>
<keyword evidence="4" id="KW-0134">Cell wall</keyword>
<keyword evidence="7" id="KW-0560">Oxidoreductase</keyword>
<evidence type="ECO:0000256" key="3">
    <source>
        <dbReference type="ARBA" id="ARBA00010790"/>
    </source>
</evidence>
<comment type="caution">
    <text evidence="9">The sequence shown here is derived from an EMBL/GenBank/DDBJ whole genome shotgun (WGS) entry which is preliminary data.</text>
</comment>
<dbReference type="GO" id="GO:0016614">
    <property type="term" value="F:oxidoreductase activity, acting on CH-OH group of donors"/>
    <property type="evidence" value="ECO:0007669"/>
    <property type="project" value="InterPro"/>
</dbReference>
<evidence type="ECO:0000313" key="9">
    <source>
        <dbReference type="EMBL" id="OKP05862.1"/>
    </source>
</evidence>
<dbReference type="Proteomes" id="UP000186955">
    <property type="component" value="Unassembled WGS sequence"/>
</dbReference>
<dbReference type="AlphaFoldDB" id="A0A1Q5U061"/>
<dbReference type="Gene3D" id="3.50.50.60">
    <property type="entry name" value="FAD/NAD(P)-binding domain"/>
    <property type="match status" value="1"/>
</dbReference>
<evidence type="ECO:0000256" key="4">
    <source>
        <dbReference type="ARBA" id="ARBA00022512"/>
    </source>
</evidence>
<dbReference type="STRING" id="1316194.A0A1Q5U061"/>
<reference evidence="9 10" key="1">
    <citation type="submission" date="2016-10" db="EMBL/GenBank/DDBJ databases">
        <title>Genome sequence of the ascomycete fungus Penicillium subrubescens.</title>
        <authorList>
            <person name="De Vries R.P."/>
            <person name="Peng M."/>
            <person name="Dilokpimol A."/>
            <person name="Hilden K."/>
            <person name="Makela M.R."/>
            <person name="Grigoriev I."/>
            <person name="Riley R."/>
            <person name="Granchi Z."/>
        </authorList>
    </citation>
    <scope>NUCLEOTIDE SEQUENCE [LARGE SCALE GENOMIC DNA]</scope>
    <source>
        <strain evidence="9 10">CBS 132785</strain>
    </source>
</reference>
<evidence type="ECO:0000256" key="2">
    <source>
        <dbReference type="ARBA" id="ARBA00004191"/>
    </source>
</evidence>
<evidence type="ECO:0000259" key="8">
    <source>
        <dbReference type="Pfam" id="PF05199"/>
    </source>
</evidence>
<comment type="similarity">
    <text evidence="3">Belongs to the GMC oxidoreductase family.</text>
</comment>
<dbReference type="InterPro" id="IPR012132">
    <property type="entry name" value="GMC_OxRdtase"/>
</dbReference>
<proteinExistence type="inferred from homology"/>
<protein>
    <submittedName>
        <fullName evidence="9">Glucose oxidase</fullName>
    </submittedName>
</protein>
<evidence type="ECO:0000313" key="10">
    <source>
        <dbReference type="Proteomes" id="UP000186955"/>
    </source>
</evidence>
<name>A0A1Q5U061_9EURO</name>
<dbReference type="EMBL" id="MNBE01000602">
    <property type="protein sequence ID" value="OKP05862.1"/>
    <property type="molecule type" value="Genomic_DNA"/>
</dbReference>
<dbReference type="GO" id="GO:0050660">
    <property type="term" value="F:flavin adenine dinucleotide binding"/>
    <property type="evidence" value="ECO:0007669"/>
    <property type="project" value="InterPro"/>
</dbReference>
<evidence type="ECO:0000256" key="5">
    <source>
        <dbReference type="ARBA" id="ARBA00022630"/>
    </source>
</evidence>
<evidence type="ECO:0000256" key="1">
    <source>
        <dbReference type="ARBA" id="ARBA00001974"/>
    </source>
</evidence>
<keyword evidence="4" id="KW-0964">Secreted</keyword>
<keyword evidence="5" id="KW-0285">Flavoprotein</keyword>
<evidence type="ECO:0000256" key="7">
    <source>
        <dbReference type="ARBA" id="ARBA00023002"/>
    </source>
</evidence>
<dbReference type="SUPFAM" id="SSF51905">
    <property type="entry name" value="FAD/NAD(P)-binding domain"/>
    <property type="match status" value="1"/>
</dbReference>
<dbReference type="InterPro" id="IPR036188">
    <property type="entry name" value="FAD/NAD-bd_sf"/>
</dbReference>
<keyword evidence="6" id="KW-0274">FAD</keyword>
<dbReference type="InterPro" id="IPR007867">
    <property type="entry name" value="GMC_OxRtase_C"/>
</dbReference>
<dbReference type="PANTHER" id="PTHR11552:SF201">
    <property type="entry name" value="GLUCOSE-METHANOL-CHOLINE OXIDOREDUCTASE N-TERMINAL DOMAIN-CONTAINING PROTEIN"/>
    <property type="match status" value="1"/>
</dbReference>
<accession>A0A1Q5U061</accession>
<sequence length="193" mass="21436">MVVYPNVDDIFGDKAQSIADAVTNNISQYAQRVSAASGNTMKNMDLQTLFNVQYDLIFKQKIPRRLVFKTVATAFIAQAEYRSHKRLPVAETLIQQETLPGYTAVPEGASDDVWKQWLVTHYRSNFHPIGTAAMMPRDIGGVVDVNHTVYGTAKVRLADASALLFQVCGHLVSTLYVEAERVADVIKSQSPLF</sequence>
<feature type="domain" description="Glucose-methanol-choline oxidoreductase C-terminal" evidence="8">
    <location>
        <begin position="87"/>
        <end position="177"/>
    </location>
</feature>
<comment type="subcellular location">
    <subcellularLocation>
        <location evidence="2">Secreted</location>
        <location evidence="2">Cell wall</location>
    </subcellularLocation>
</comment>
<gene>
    <name evidence="9" type="ORF">PENSUB_6582</name>
</gene>
<keyword evidence="10" id="KW-1185">Reference proteome</keyword>